<sequence>MRKTTWELVPRLRGGNVVGRVCKTNYTFEAQVENYKARLVAKGFSKQEGMDYTKTFASVACMVSISIVLALASRRGQEVHQFDVLSAFLNGDL</sequence>
<protein>
    <recommendedName>
        <fullName evidence="2">Reverse transcriptase Ty1/copia-type domain-containing protein</fullName>
    </recommendedName>
</protein>
<name>A0A117NGI3_PICGL</name>
<keyword evidence="3" id="KW-0496">Mitochondrion</keyword>
<organism evidence="3">
    <name type="scientific">Picea glauca</name>
    <name type="common">White spruce</name>
    <name type="synonym">Pinus glauca</name>
    <dbReference type="NCBI Taxonomy" id="3330"/>
    <lineage>
        <taxon>Eukaryota</taxon>
        <taxon>Viridiplantae</taxon>
        <taxon>Streptophyta</taxon>
        <taxon>Embryophyta</taxon>
        <taxon>Tracheophyta</taxon>
        <taxon>Spermatophyta</taxon>
        <taxon>Pinopsida</taxon>
        <taxon>Pinidae</taxon>
        <taxon>Conifers I</taxon>
        <taxon>Pinales</taxon>
        <taxon>Pinaceae</taxon>
        <taxon>Picea</taxon>
    </lineage>
</organism>
<evidence type="ECO:0000313" key="3">
    <source>
        <dbReference type="EMBL" id="KUM46865.1"/>
    </source>
</evidence>
<dbReference type="AlphaFoldDB" id="A0A117NGI3"/>
<dbReference type="Pfam" id="PF07727">
    <property type="entry name" value="RVT_2"/>
    <property type="match status" value="1"/>
</dbReference>
<keyword evidence="1" id="KW-0472">Membrane</keyword>
<geneLocation type="mitochondrion" evidence="3"/>
<dbReference type="InterPro" id="IPR013103">
    <property type="entry name" value="RVT_2"/>
</dbReference>
<evidence type="ECO:0000256" key="1">
    <source>
        <dbReference type="SAM" id="Phobius"/>
    </source>
</evidence>
<comment type="caution">
    <text evidence="3">The sequence shown here is derived from an EMBL/GenBank/DDBJ whole genome shotgun (WGS) entry which is preliminary data.</text>
</comment>
<evidence type="ECO:0000259" key="2">
    <source>
        <dbReference type="Pfam" id="PF07727"/>
    </source>
</evidence>
<proteinExistence type="predicted"/>
<gene>
    <name evidence="3" type="ORF">ABT39_MTgene6320</name>
</gene>
<accession>A0A117NGI3</accession>
<keyword evidence="1" id="KW-1133">Transmembrane helix</keyword>
<feature type="domain" description="Reverse transcriptase Ty1/copia-type" evidence="2">
    <location>
        <begin position="5"/>
        <end position="93"/>
    </location>
</feature>
<keyword evidence="1" id="KW-0812">Transmembrane</keyword>
<dbReference type="EMBL" id="LKAM01000009">
    <property type="protein sequence ID" value="KUM46865.1"/>
    <property type="molecule type" value="Genomic_DNA"/>
</dbReference>
<feature type="transmembrane region" description="Helical" evidence="1">
    <location>
        <begin position="55"/>
        <end position="72"/>
    </location>
</feature>
<reference evidence="3" key="1">
    <citation type="journal article" date="2015" name="Genome Biol. Evol.">
        <title>Organellar Genomes of White Spruce (Picea glauca): Assembly and Annotation.</title>
        <authorList>
            <person name="Jackman S.D."/>
            <person name="Warren R.L."/>
            <person name="Gibb E.A."/>
            <person name="Vandervalk B.P."/>
            <person name="Mohamadi H."/>
            <person name="Chu J."/>
            <person name="Raymond A."/>
            <person name="Pleasance S."/>
            <person name="Coope R."/>
            <person name="Wildung M.R."/>
            <person name="Ritland C.E."/>
            <person name="Bousquet J."/>
            <person name="Jones S.J."/>
            <person name="Bohlmann J."/>
            <person name="Birol I."/>
        </authorList>
    </citation>
    <scope>NUCLEOTIDE SEQUENCE [LARGE SCALE GENOMIC DNA]</scope>
    <source>
        <tissue evidence="3">Flushing bud</tissue>
    </source>
</reference>